<dbReference type="WBParaSite" id="Pan_g13699.t1">
    <property type="protein sequence ID" value="Pan_g13699.t1"/>
    <property type="gene ID" value="Pan_g13699"/>
</dbReference>
<reference evidence="1" key="1">
    <citation type="journal article" date="2013" name="Genetics">
        <title>The draft genome and transcriptome of Panagrellus redivivus are shaped by the harsh demands of a free-living lifestyle.</title>
        <authorList>
            <person name="Srinivasan J."/>
            <person name="Dillman A.R."/>
            <person name="Macchietto M.G."/>
            <person name="Heikkinen L."/>
            <person name="Lakso M."/>
            <person name="Fracchia K.M."/>
            <person name="Antoshechkin I."/>
            <person name="Mortazavi A."/>
            <person name="Wong G."/>
            <person name="Sternberg P.W."/>
        </authorList>
    </citation>
    <scope>NUCLEOTIDE SEQUENCE [LARGE SCALE GENOMIC DNA]</scope>
    <source>
        <strain evidence="1">MT8872</strain>
    </source>
</reference>
<organism evidence="1 2">
    <name type="scientific">Panagrellus redivivus</name>
    <name type="common">Microworm</name>
    <dbReference type="NCBI Taxonomy" id="6233"/>
    <lineage>
        <taxon>Eukaryota</taxon>
        <taxon>Metazoa</taxon>
        <taxon>Ecdysozoa</taxon>
        <taxon>Nematoda</taxon>
        <taxon>Chromadorea</taxon>
        <taxon>Rhabditida</taxon>
        <taxon>Tylenchina</taxon>
        <taxon>Panagrolaimomorpha</taxon>
        <taxon>Panagrolaimoidea</taxon>
        <taxon>Panagrolaimidae</taxon>
        <taxon>Panagrellus</taxon>
    </lineage>
</organism>
<evidence type="ECO:0000313" key="1">
    <source>
        <dbReference type="Proteomes" id="UP000492821"/>
    </source>
</evidence>
<reference evidence="2" key="2">
    <citation type="submission" date="2020-10" db="UniProtKB">
        <authorList>
            <consortium name="WormBaseParasite"/>
        </authorList>
    </citation>
    <scope>IDENTIFICATION</scope>
</reference>
<name>A0A7E4UWM2_PANRE</name>
<accession>A0A7E4UWM2</accession>
<evidence type="ECO:0000313" key="2">
    <source>
        <dbReference type="WBParaSite" id="Pan_g13699.t1"/>
    </source>
</evidence>
<proteinExistence type="predicted"/>
<keyword evidence="1" id="KW-1185">Reference proteome</keyword>
<protein>
    <submittedName>
        <fullName evidence="2">Secreted protein</fullName>
    </submittedName>
</protein>
<sequence>MMIGSSGWGAGPMMYPMSRFYRTTVSLFNSILHSGEKNHPDVAVLNLPRFQSAVAHPTLPPYPCFSIRLNFASRFSRFIIFK</sequence>
<dbReference type="Proteomes" id="UP000492821">
    <property type="component" value="Unassembled WGS sequence"/>
</dbReference>
<dbReference type="AlphaFoldDB" id="A0A7E4UWM2"/>